<dbReference type="AlphaFoldDB" id="A0A2S7DXH5"/>
<dbReference type="Gene3D" id="2.60.120.620">
    <property type="entry name" value="q2cbj1_9rhob like domain"/>
    <property type="match status" value="1"/>
</dbReference>
<evidence type="ECO:0000259" key="1">
    <source>
        <dbReference type="PROSITE" id="PS51471"/>
    </source>
</evidence>
<dbReference type="NCBIfam" id="NF041706">
    <property type="entry name" value="2OG_matur_YhhC"/>
    <property type="match status" value="1"/>
</dbReference>
<proteinExistence type="predicted"/>
<comment type="caution">
    <text evidence="2">The sequence shown here is derived from an EMBL/GenBank/DDBJ whole genome shotgun (WGS) entry which is preliminary data.</text>
</comment>
<reference evidence="2 3" key="1">
    <citation type="submission" date="2016-08" db="EMBL/GenBank/DDBJ databases">
        <authorList>
            <person name="Seilhamer J.J."/>
        </authorList>
    </citation>
    <scope>NUCLEOTIDE SEQUENCE [LARGE SCALE GENOMIC DNA]</scope>
    <source>
        <strain evidence="2 3">CFBP2542</strain>
    </source>
</reference>
<feature type="domain" description="Fe2OG dioxygenase" evidence="1">
    <location>
        <begin position="57"/>
        <end position="168"/>
    </location>
</feature>
<sequence length="169" mass="18852">MHPGSEAVLAWLETSAPWRLKVASFYEQYEFSLLDCELPPAIDALLGGEVVQQVRSKVEAVFCNRLDDRCDVTAHKLVPGQRIRIHNDYIPGQETHRVLVQLNRGWVDENGGILMLFASADAADLVKAFRPEHDAGFAFAISPASHHAVTPIVSGERYTLVFSFYARSE</sequence>
<dbReference type="EMBL" id="MDED01000002">
    <property type="protein sequence ID" value="PPU78537.1"/>
    <property type="molecule type" value="Genomic_DNA"/>
</dbReference>
<gene>
    <name evidence="2" type="ORF">XcuCFBP2542_02320</name>
</gene>
<dbReference type="Proteomes" id="UP000239561">
    <property type="component" value="Unassembled WGS sequence"/>
</dbReference>
<evidence type="ECO:0000313" key="2">
    <source>
        <dbReference type="EMBL" id="PPU78537.1"/>
    </source>
</evidence>
<dbReference type="InterPro" id="IPR044862">
    <property type="entry name" value="Pro_4_hyd_alph_FE2OG_OXY"/>
</dbReference>
<dbReference type="PROSITE" id="PS51471">
    <property type="entry name" value="FE2OG_OXY"/>
    <property type="match status" value="1"/>
</dbReference>
<organism evidence="2 3">
    <name type="scientific">Xanthomonas cucurbitae</name>
    <dbReference type="NCBI Taxonomy" id="56453"/>
    <lineage>
        <taxon>Bacteria</taxon>
        <taxon>Pseudomonadati</taxon>
        <taxon>Pseudomonadota</taxon>
        <taxon>Gammaproteobacteria</taxon>
        <taxon>Lysobacterales</taxon>
        <taxon>Lysobacteraceae</taxon>
        <taxon>Xanthomonas</taxon>
    </lineage>
</organism>
<accession>A0A2S7DXH5</accession>
<dbReference type="Pfam" id="PF13640">
    <property type="entry name" value="2OG-FeII_Oxy_3"/>
    <property type="match status" value="1"/>
</dbReference>
<name>A0A2S7DXH5_9XANT</name>
<dbReference type="InterPro" id="IPR005123">
    <property type="entry name" value="Oxoglu/Fe-dep_dioxygenase_dom"/>
</dbReference>
<protein>
    <recommendedName>
        <fullName evidence="1">Fe2OG dioxygenase domain-containing protein</fullName>
    </recommendedName>
</protein>
<evidence type="ECO:0000313" key="3">
    <source>
        <dbReference type="Proteomes" id="UP000239561"/>
    </source>
</evidence>